<dbReference type="Pfam" id="PF00096">
    <property type="entry name" value="zf-C2H2"/>
    <property type="match status" value="1"/>
</dbReference>
<keyword evidence="6" id="KW-0539">Nucleus</keyword>
<dbReference type="PROSITE" id="PS50157">
    <property type="entry name" value="ZINC_FINGER_C2H2_2"/>
    <property type="match status" value="2"/>
</dbReference>
<dbReference type="CDD" id="cd12148">
    <property type="entry name" value="fungal_TF_MHR"/>
    <property type="match status" value="1"/>
</dbReference>
<evidence type="ECO:0000313" key="10">
    <source>
        <dbReference type="EMBL" id="OQD84362.1"/>
    </source>
</evidence>
<feature type="region of interest" description="Disordered" evidence="8">
    <location>
        <begin position="63"/>
        <end position="86"/>
    </location>
</feature>
<evidence type="ECO:0000256" key="4">
    <source>
        <dbReference type="ARBA" id="ARBA00022771"/>
    </source>
</evidence>
<feature type="compositionally biased region" description="Polar residues" evidence="8">
    <location>
        <begin position="27"/>
        <end position="40"/>
    </location>
</feature>
<evidence type="ECO:0000256" key="6">
    <source>
        <dbReference type="ARBA" id="ARBA00023242"/>
    </source>
</evidence>
<sequence>MVLKKCSICSRVFSKTEHVKRHERSRQSPSNPNEYNLTRQIDTKERPYQCTVCLKRFSRSDVLSRHAKGHETQPTTMGGPSEPSNRQYSAIAASPMIAAPEIPAVADAYQLPSISSTSRDVTIAPHHGRSGSELGAMMIDEQQPYFGWNEVTTDQAPHRANIAFDPVPKDMLQMWLEPHLVMSPGQQTRHSVDSAKSNSDNIPTERFYKVQRCWPAPIDSGRLINSLWRDIAFSVEDNVFSVQSLHLPNEATFTQGSRCGLDEDCRRRLQAVFGQRSSIYPHMQSPNNGGISPVTPVSALNPLPDFPPAEILDMALDLYFRILLVPFVHLPTFSARKTRPSLLYVMILIGMTLLDTKGTTDFVSRNFTSVLEQEKEHLEQCQPLYVNVMTVAQRHGLFAGGQILDMSLFERFADLDMRWKAWSKVESTKRIIIGLILLDSCYSSFLSTSPITNPDTIQLILPCGEDLFNAHSSHRWTQLIRCGKRILSSTINAPSENTNIPNLETPTEDFCIQAILATVQIRQSEAYHRLLSNRASYPFAPCHTYAMDGRARCLPSLQSQLITNYGESLDRLSPNALIMWHHMCMMLTADIQIFDLAAGRAGPGPARKALDQIAEWAQTPAARRACLHAAHIYKAMTNRKASDHPTFHSLFSCFSAALVLGLYTFMVPDSANATSIGSVELMDDVDWCSLGTEGFTSFMEPRGSQSFAPTDDPAVNFIRNGSTVYLRGTSFHGGYQSARRVLLDYASLLKDSGKWSVKKFSHILFIMSDVLMDLE</sequence>
<dbReference type="Gene3D" id="3.30.160.60">
    <property type="entry name" value="Classic Zinc Finger"/>
    <property type="match status" value="1"/>
</dbReference>
<dbReference type="GO" id="GO:0005634">
    <property type="term" value="C:nucleus"/>
    <property type="evidence" value="ECO:0007669"/>
    <property type="project" value="UniProtKB-SubCell"/>
</dbReference>
<dbReference type="InterPro" id="IPR051059">
    <property type="entry name" value="VerF-like"/>
</dbReference>
<feature type="compositionally biased region" description="Polar residues" evidence="8">
    <location>
        <begin position="72"/>
        <end position="86"/>
    </location>
</feature>
<dbReference type="InterPro" id="IPR036236">
    <property type="entry name" value="Znf_C2H2_sf"/>
</dbReference>
<reference evidence="11" key="1">
    <citation type="journal article" date="2017" name="Nat. Microbiol.">
        <title>Global analysis of biosynthetic gene clusters reveals vast potential of secondary metabolite production in Penicillium species.</title>
        <authorList>
            <person name="Nielsen J.C."/>
            <person name="Grijseels S."/>
            <person name="Prigent S."/>
            <person name="Ji B."/>
            <person name="Dainat J."/>
            <person name="Nielsen K.F."/>
            <person name="Frisvad J.C."/>
            <person name="Workman M."/>
            <person name="Nielsen J."/>
        </authorList>
    </citation>
    <scope>NUCLEOTIDE SEQUENCE [LARGE SCALE GENOMIC DNA]</scope>
    <source>
        <strain evidence="11">IBT 31811</strain>
    </source>
</reference>
<keyword evidence="2" id="KW-0479">Metal-binding</keyword>
<protein>
    <recommendedName>
        <fullName evidence="9">C2H2-type domain-containing protein</fullName>
    </recommendedName>
</protein>
<evidence type="ECO:0000313" key="11">
    <source>
        <dbReference type="Proteomes" id="UP000191672"/>
    </source>
</evidence>
<accession>A0A1V6Q633</accession>
<evidence type="ECO:0000259" key="9">
    <source>
        <dbReference type="PROSITE" id="PS50157"/>
    </source>
</evidence>
<dbReference type="GO" id="GO:0008270">
    <property type="term" value="F:zinc ion binding"/>
    <property type="evidence" value="ECO:0007669"/>
    <property type="project" value="UniProtKB-KW"/>
</dbReference>
<organism evidence="10 11">
    <name type="scientific">Penicillium antarcticum</name>
    <dbReference type="NCBI Taxonomy" id="416450"/>
    <lineage>
        <taxon>Eukaryota</taxon>
        <taxon>Fungi</taxon>
        <taxon>Dikarya</taxon>
        <taxon>Ascomycota</taxon>
        <taxon>Pezizomycotina</taxon>
        <taxon>Eurotiomycetes</taxon>
        <taxon>Eurotiomycetidae</taxon>
        <taxon>Eurotiales</taxon>
        <taxon>Aspergillaceae</taxon>
        <taxon>Penicillium</taxon>
    </lineage>
</organism>
<dbReference type="SUPFAM" id="SSF57667">
    <property type="entry name" value="beta-beta-alpha zinc fingers"/>
    <property type="match status" value="1"/>
</dbReference>
<evidence type="ECO:0000256" key="8">
    <source>
        <dbReference type="SAM" id="MobiDB-lite"/>
    </source>
</evidence>
<proteinExistence type="predicted"/>
<dbReference type="GO" id="GO:0000981">
    <property type="term" value="F:DNA-binding transcription factor activity, RNA polymerase II-specific"/>
    <property type="evidence" value="ECO:0007669"/>
    <property type="project" value="InterPro"/>
</dbReference>
<gene>
    <name evidence="10" type="ORF">PENANT_c013G01673</name>
</gene>
<comment type="caution">
    <text evidence="10">The sequence shown here is derived from an EMBL/GenBank/DDBJ whole genome shotgun (WGS) entry which is preliminary data.</text>
</comment>
<feature type="region of interest" description="Disordered" evidence="8">
    <location>
        <begin position="20"/>
        <end position="41"/>
    </location>
</feature>
<dbReference type="AlphaFoldDB" id="A0A1V6Q633"/>
<dbReference type="PANTHER" id="PTHR40626:SF7">
    <property type="entry name" value="TRANSCRIPTION FACTOR, PUTATIVE (AFU_ORTHOLOGUE AFUA_1G04110)-RELATED"/>
    <property type="match status" value="1"/>
</dbReference>
<evidence type="ECO:0000256" key="5">
    <source>
        <dbReference type="ARBA" id="ARBA00022833"/>
    </source>
</evidence>
<keyword evidence="3" id="KW-0677">Repeat</keyword>
<dbReference type="FunFam" id="3.30.160.60:FF:000446">
    <property type="entry name" value="Zinc finger protein"/>
    <property type="match status" value="1"/>
</dbReference>
<dbReference type="InterPro" id="IPR013087">
    <property type="entry name" value="Znf_C2H2_type"/>
</dbReference>
<dbReference type="Proteomes" id="UP000191672">
    <property type="component" value="Unassembled WGS sequence"/>
</dbReference>
<dbReference type="GO" id="GO:0000978">
    <property type="term" value="F:RNA polymerase II cis-regulatory region sequence-specific DNA binding"/>
    <property type="evidence" value="ECO:0007669"/>
    <property type="project" value="InterPro"/>
</dbReference>
<dbReference type="PROSITE" id="PS00028">
    <property type="entry name" value="ZINC_FINGER_C2H2_1"/>
    <property type="match status" value="1"/>
</dbReference>
<keyword evidence="11" id="KW-1185">Reference proteome</keyword>
<dbReference type="SMART" id="SM00355">
    <property type="entry name" value="ZnF_C2H2"/>
    <property type="match status" value="2"/>
</dbReference>
<name>A0A1V6Q633_9EURO</name>
<dbReference type="PANTHER" id="PTHR40626">
    <property type="entry name" value="MIP31509P"/>
    <property type="match status" value="1"/>
</dbReference>
<feature type="domain" description="C2H2-type" evidence="9">
    <location>
        <begin position="48"/>
        <end position="75"/>
    </location>
</feature>
<evidence type="ECO:0000256" key="1">
    <source>
        <dbReference type="ARBA" id="ARBA00004123"/>
    </source>
</evidence>
<dbReference type="EMBL" id="MDYN01000013">
    <property type="protein sequence ID" value="OQD84362.1"/>
    <property type="molecule type" value="Genomic_DNA"/>
</dbReference>
<keyword evidence="5" id="KW-0862">Zinc</keyword>
<keyword evidence="4 7" id="KW-0863">Zinc-finger</keyword>
<dbReference type="GO" id="GO:0000785">
    <property type="term" value="C:chromatin"/>
    <property type="evidence" value="ECO:0007669"/>
    <property type="project" value="TreeGrafter"/>
</dbReference>
<evidence type="ECO:0000256" key="7">
    <source>
        <dbReference type="PROSITE-ProRule" id="PRU00042"/>
    </source>
</evidence>
<feature type="domain" description="C2H2-type" evidence="9">
    <location>
        <begin position="4"/>
        <end position="32"/>
    </location>
</feature>
<dbReference type="STRING" id="416450.A0A1V6Q633"/>
<comment type="subcellular location">
    <subcellularLocation>
        <location evidence="1">Nucleus</location>
    </subcellularLocation>
</comment>
<evidence type="ECO:0000256" key="3">
    <source>
        <dbReference type="ARBA" id="ARBA00022737"/>
    </source>
</evidence>
<evidence type="ECO:0000256" key="2">
    <source>
        <dbReference type="ARBA" id="ARBA00022723"/>
    </source>
</evidence>